<protein>
    <submittedName>
        <fullName evidence="1">Uncharacterized protein</fullName>
    </submittedName>
</protein>
<evidence type="ECO:0000313" key="1">
    <source>
        <dbReference type="EMBL" id="KAK1131746.1"/>
    </source>
</evidence>
<comment type="caution">
    <text evidence="1">The sequence shown here is derived from an EMBL/GenBank/DDBJ whole genome shotgun (WGS) entry which is preliminary data.</text>
</comment>
<dbReference type="AlphaFoldDB" id="A0AA40G5Z0"/>
<organism evidence="1 2">
    <name type="scientific">Melipona bicolor</name>
    <dbReference type="NCBI Taxonomy" id="60889"/>
    <lineage>
        <taxon>Eukaryota</taxon>
        <taxon>Metazoa</taxon>
        <taxon>Ecdysozoa</taxon>
        <taxon>Arthropoda</taxon>
        <taxon>Hexapoda</taxon>
        <taxon>Insecta</taxon>
        <taxon>Pterygota</taxon>
        <taxon>Neoptera</taxon>
        <taxon>Endopterygota</taxon>
        <taxon>Hymenoptera</taxon>
        <taxon>Apocrita</taxon>
        <taxon>Aculeata</taxon>
        <taxon>Apoidea</taxon>
        <taxon>Anthophila</taxon>
        <taxon>Apidae</taxon>
        <taxon>Melipona</taxon>
    </lineage>
</organism>
<evidence type="ECO:0000313" key="2">
    <source>
        <dbReference type="Proteomes" id="UP001177670"/>
    </source>
</evidence>
<proteinExistence type="predicted"/>
<dbReference type="EMBL" id="JAHYIQ010000005">
    <property type="protein sequence ID" value="KAK1131746.1"/>
    <property type="molecule type" value="Genomic_DNA"/>
</dbReference>
<accession>A0AA40G5Z0</accession>
<dbReference type="Proteomes" id="UP001177670">
    <property type="component" value="Unassembled WGS sequence"/>
</dbReference>
<keyword evidence="2" id="KW-1185">Reference proteome</keyword>
<gene>
    <name evidence="1" type="ORF">K0M31_015906</name>
</gene>
<name>A0AA40G5Z0_9HYME</name>
<sequence>MIVKFYSTIDTIVASLTCEEIQQRIAVTDTSQSTLMEVPLASGNARKNLACKWLESSERNRD</sequence>
<reference evidence="1" key="1">
    <citation type="submission" date="2021-10" db="EMBL/GenBank/DDBJ databases">
        <title>Melipona bicolor Genome sequencing and assembly.</title>
        <authorList>
            <person name="Araujo N.S."/>
            <person name="Arias M.C."/>
        </authorList>
    </citation>
    <scope>NUCLEOTIDE SEQUENCE</scope>
    <source>
        <strain evidence="1">USP_2M_L1-L4_2017</strain>
        <tissue evidence="1">Whole body</tissue>
    </source>
</reference>